<evidence type="ECO:0000256" key="2">
    <source>
        <dbReference type="SAM" id="Phobius"/>
    </source>
</evidence>
<keyword evidence="2" id="KW-0812">Transmembrane</keyword>
<evidence type="ECO:0000313" key="3">
    <source>
        <dbReference type="EMBL" id="THU76933.1"/>
    </source>
</evidence>
<gene>
    <name evidence="3" type="ORF">K435DRAFT_895878</name>
</gene>
<reference evidence="3 4" key="1">
    <citation type="journal article" date="2019" name="Nat. Ecol. Evol.">
        <title>Megaphylogeny resolves global patterns of mushroom evolution.</title>
        <authorList>
            <person name="Varga T."/>
            <person name="Krizsan K."/>
            <person name="Foldi C."/>
            <person name="Dima B."/>
            <person name="Sanchez-Garcia M."/>
            <person name="Sanchez-Ramirez S."/>
            <person name="Szollosi G.J."/>
            <person name="Szarkandi J.G."/>
            <person name="Papp V."/>
            <person name="Albert L."/>
            <person name="Andreopoulos W."/>
            <person name="Angelini C."/>
            <person name="Antonin V."/>
            <person name="Barry K.W."/>
            <person name="Bougher N.L."/>
            <person name="Buchanan P."/>
            <person name="Buyck B."/>
            <person name="Bense V."/>
            <person name="Catcheside P."/>
            <person name="Chovatia M."/>
            <person name="Cooper J."/>
            <person name="Damon W."/>
            <person name="Desjardin D."/>
            <person name="Finy P."/>
            <person name="Geml J."/>
            <person name="Haridas S."/>
            <person name="Hughes K."/>
            <person name="Justo A."/>
            <person name="Karasinski D."/>
            <person name="Kautmanova I."/>
            <person name="Kiss B."/>
            <person name="Kocsube S."/>
            <person name="Kotiranta H."/>
            <person name="LaButti K.M."/>
            <person name="Lechner B.E."/>
            <person name="Liimatainen K."/>
            <person name="Lipzen A."/>
            <person name="Lukacs Z."/>
            <person name="Mihaltcheva S."/>
            <person name="Morgado L.N."/>
            <person name="Niskanen T."/>
            <person name="Noordeloos M.E."/>
            <person name="Ohm R.A."/>
            <person name="Ortiz-Santana B."/>
            <person name="Ovrebo C."/>
            <person name="Racz N."/>
            <person name="Riley R."/>
            <person name="Savchenko A."/>
            <person name="Shiryaev A."/>
            <person name="Soop K."/>
            <person name="Spirin V."/>
            <person name="Szebenyi C."/>
            <person name="Tomsovsky M."/>
            <person name="Tulloss R.E."/>
            <person name="Uehling J."/>
            <person name="Grigoriev I.V."/>
            <person name="Vagvolgyi C."/>
            <person name="Papp T."/>
            <person name="Martin F.M."/>
            <person name="Miettinen O."/>
            <person name="Hibbett D.S."/>
            <person name="Nagy L.G."/>
        </authorList>
    </citation>
    <scope>NUCLEOTIDE SEQUENCE [LARGE SCALE GENOMIC DNA]</scope>
    <source>
        <strain evidence="3 4">CBS 962.96</strain>
    </source>
</reference>
<dbReference type="Proteomes" id="UP000297245">
    <property type="component" value="Unassembled WGS sequence"/>
</dbReference>
<organism evidence="3 4">
    <name type="scientific">Dendrothele bispora (strain CBS 962.96)</name>
    <dbReference type="NCBI Taxonomy" id="1314807"/>
    <lineage>
        <taxon>Eukaryota</taxon>
        <taxon>Fungi</taxon>
        <taxon>Dikarya</taxon>
        <taxon>Basidiomycota</taxon>
        <taxon>Agaricomycotina</taxon>
        <taxon>Agaricomycetes</taxon>
        <taxon>Agaricomycetidae</taxon>
        <taxon>Agaricales</taxon>
        <taxon>Agaricales incertae sedis</taxon>
        <taxon>Dendrothele</taxon>
    </lineage>
</organism>
<keyword evidence="4" id="KW-1185">Reference proteome</keyword>
<accession>A0A4S8KN22</accession>
<evidence type="ECO:0000313" key="4">
    <source>
        <dbReference type="Proteomes" id="UP000297245"/>
    </source>
</evidence>
<dbReference type="OrthoDB" id="3003773at2759"/>
<protein>
    <submittedName>
        <fullName evidence="3">Uncharacterized protein</fullName>
    </submittedName>
</protein>
<dbReference type="AlphaFoldDB" id="A0A4S8KN22"/>
<evidence type="ECO:0000256" key="1">
    <source>
        <dbReference type="SAM" id="MobiDB-lite"/>
    </source>
</evidence>
<keyword evidence="2" id="KW-0472">Membrane</keyword>
<dbReference type="EMBL" id="ML180644">
    <property type="protein sequence ID" value="THU76933.1"/>
    <property type="molecule type" value="Genomic_DNA"/>
</dbReference>
<proteinExistence type="predicted"/>
<sequence>MSQLLSPEMSSEITERTPRTAESIDPKTLVRSVQEAFSLLEPWCNAQAKIKNRYVVKLIKRVKKNSIEYFKAINMSVQCTEYGIILCTDALELRQLVENSEPDGNHDIIQFISYMRKKAREALRDARRVVTAFRNVHEEMKILGTDLPKLEVKIKKEPAKYRQWGKGAKAVKDVLPKDCGISLATGVGAAFGIITLPIAIPLVVLAVNAIAGFVEERCNHKAEECELAMDETLAQVQGIGTTLKTIENGMNGFVDWWSDALKMLDDIEQNLNNNDVPRDEIFQIFHKWDNVKKNYEEYVYEVKKLQTFYPPEKPTWL</sequence>
<feature type="transmembrane region" description="Helical" evidence="2">
    <location>
        <begin position="187"/>
        <end position="211"/>
    </location>
</feature>
<name>A0A4S8KN22_DENBC</name>
<feature type="region of interest" description="Disordered" evidence="1">
    <location>
        <begin position="1"/>
        <end position="21"/>
    </location>
</feature>
<keyword evidence="2" id="KW-1133">Transmembrane helix</keyword>
<feature type="compositionally biased region" description="Polar residues" evidence="1">
    <location>
        <begin position="1"/>
        <end position="12"/>
    </location>
</feature>